<dbReference type="PROSITE" id="PS51371">
    <property type="entry name" value="CBS"/>
    <property type="match status" value="2"/>
</dbReference>
<evidence type="ECO:0000313" key="5">
    <source>
        <dbReference type="Proteomes" id="UP000605201"/>
    </source>
</evidence>
<organism evidence="4 5">
    <name type="scientific">Candidatus Desulfatibia vada</name>
    <dbReference type="NCBI Taxonomy" id="2841696"/>
    <lineage>
        <taxon>Bacteria</taxon>
        <taxon>Pseudomonadati</taxon>
        <taxon>Thermodesulfobacteriota</taxon>
        <taxon>Desulfobacteria</taxon>
        <taxon>Desulfobacterales</taxon>
        <taxon>Desulfobacterales incertae sedis</taxon>
        <taxon>Candidatus Desulfatibia</taxon>
    </lineage>
</organism>
<proteinExistence type="predicted"/>
<dbReference type="SMART" id="SM00116">
    <property type="entry name" value="CBS"/>
    <property type="match status" value="2"/>
</dbReference>
<dbReference type="AlphaFoldDB" id="A0A8J6NT36"/>
<dbReference type="InterPro" id="IPR051257">
    <property type="entry name" value="Diverse_CBS-Domain"/>
</dbReference>
<feature type="domain" description="CBS" evidence="3">
    <location>
        <begin position="7"/>
        <end position="65"/>
    </location>
</feature>
<dbReference type="PANTHER" id="PTHR43080">
    <property type="entry name" value="CBS DOMAIN-CONTAINING PROTEIN CBSX3, MITOCHONDRIAL"/>
    <property type="match status" value="1"/>
</dbReference>
<dbReference type="InterPro" id="IPR046342">
    <property type="entry name" value="CBS_dom_sf"/>
</dbReference>
<comment type="caution">
    <text evidence="4">The sequence shown here is derived from an EMBL/GenBank/DDBJ whole genome shotgun (WGS) entry which is preliminary data.</text>
</comment>
<keyword evidence="1 2" id="KW-0129">CBS domain</keyword>
<reference evidence="4 5" key="1">
    <citation type="submission" date="2020-08" db="EMBL/GenBank/DDBJ databases">
        <title>Bridging the membrane lipid divide: bacteria of the FCB group superphylum have the potential to synthesize archaeal ether lipids.</title>
        <authorList>
            <person name="Villanueva L."/>
            <person name="Von Meijenfeldt F.A.B."/>
            <person name="Westbye A.B."/>
            <person name="Yadav S."/>
            <person name="Hopmans E.C."/>
            <person name="Dutilh B.E."/>
            <person name="Sinninghe Damste J.S."/>
        </authorList>
    </citation>
    <scope>NUCLEOTIDE SEQUENCE [LARGE SCALE GENOMIC DNA]</scope>
    <source>
        <strain evidence="4">NIOZ-UU17</strain>
    </source>
</reference>
<evidence type="ECO:0000256" key="2">
    <source>
        <dbReference type="PROSITE-ProRule" id="PRU00703"/>
    </source>
</evidence>
<dbReference type="InterPro" id="IPR000644">
    <property type="entry name" value="CBS_dom"/>
</dbReference>
<dbReference type="Gene3D" id="3.10.580.10">
    <property type="entry name" value="CBS-domain"/>
    <property type="match status" value="1"/>
</dbReference>
<protein>
    <submittedName>
        <fullName evidence="4">CBS domain-containing protein</fullName>
    </submittedName>
</protein>
<dbReference type="CDD" id="cd04584">
    <property type="entry name" value="CBS_pair_AcuB_like"/>
    <property type="match status" value="1"/>
</dbReference>
<dbReference type="Pfam" id="PF00571">
    <property type="entry name" value="CBS"/>
    <property type="match status" value="2"/>
</dbReference>
<sequence>MKVRDIMTTEVVTLKVDEELSLASDIMTLARIRHLPIVEGDRLAGIISQRDLFKASLDSVMGYDYGQARDHLKTVTIKEVMIEKVITIGPDTQIHEAGQILIEKKIGCLPVIQGNALLGMVTETDILQFYVSRHQKEIAGDPG</sequence>
<accession>A0A8J6NT36</accession>
<dbReference type="SUPFAM" id="SSF54631">
    <property type="entry name" value="CBS-domain pair"/>
    <property type="match status" value="1"/>
</dbReference>
<evidence type="ECO:0000259" key="3">
    <source>
        <dbReference type="PROSITE" id="PS51371"/>
    </source>
</evidence>
<dbReference type="EMBL" id="JACNIG010000235">
    <property type="protein sequence ID" value="MBC8432599.1"/>
    <property type="molecule type" value="Genomic_DNA"/>
</dbReference>
<gene>
    <name evidence="4" type="ORF">H8D96_11870</name>
</gene>
<evidence type="ECO:0000313" key="4">
    <source>
        <dbReference type="EMBL" id="MBC8432599.1"/>
    </source>
</evidence>
<evidence type="ECO:0000256" key="1">
    <source>
        <dbReference type="ARBA" id="ARBA00023122"/>
    </source>
</evidence>
<name>A0A8J6NT36_9BACT</name>
<dbReference type="Proteomes" id="UP000605201">
    <property type="component" value="Unassembled WGS sequence"/>
</dbReference>
<feature type="domain" description="CBS" evidence="3">
    <location>
        <begin position="81"/>
        <end position="137"/>
    </location>
</feature>
<dbReference type="PANTHER" id="PTHR43080:SF2">
    <property type="entry name" value="CBS DOMAIN-CONTAINING PROTEIN"/>
    <property type="match status" value="1"/>
</dbReference>